<evidence type="ECO:0000313" key="3">
    <source>
        <dbReference type="Proteomes" id="UP000799444"/>
    </source>
</evidence>
<dbReference type="EMBL" id="ML996124">
    <property type="protein sequence ID" value="KAF2736520.1"/>
    <property type="molecule type" value="Genomic_DNA"/>
</dbReference>
<protein>
    <submittedName>
        <fullName evidence="2">Uncharacterized protein</fullName>
    </submittedName>
</protein>
<dbReference type="AlphaFoldDB" id="A0A9P4R1Q5"/>
<evidence type="ECO:0000256" key="1">
    <source>
        <dbReference type="SAM" id="MobiDB-lite"/>
    </source>
</evidence>
<proteinExistence type="predicted"/>
<dbReference type="Proteomes" id="UP000799444">
    <property type="component" value="Unassembled WGS sequence"/>
</dbReference>
<evidence type="ECO:0000313" key="2">
    <source>
        <dbReference type="EMBL" id="KAF2736520.1"/>
    </source>
</evidence>
<feature type="compositionally biased region" description="Basic and acidic residues" evidence="1">
    <location>
        <begin position="101"/>
        <end position="114"/>
    </location>
</feature>
<feature type="compositionally biased region" description="Polar residues" evidence="1">
    <location>
        <begin position="139"/>
        <end position="157"/>
    </location>
</feature>
<reference evidence="2" key="1">
    <citation type="journal article" date="2020" name="Stud. Mycol.">
        <title>101 Dothideomycetes genomes: a test case for predicting lifestyles and emergence of pathogens.</title>
        <authorList>
            <person name="Haridas S."/>
            <person name="Albert R."/>
            <person name="Binder M."/>
            <person name="Bloem J."/>
            <person name="Labutti K."/>
            <person name="Salamov A."/>
            <person name="Andreopoulos B."/>
            <person name="Baker S."/>
            <person name="Barry K."/>
            <person name="Bills G."/>
            <person name="Bluhm B."/>
            <person name="Cannon C."/>
            <person name="Castanera R."/>
            <person name="Culley D."/>
            <person name="Daum C."/>
            <person name="Ezra D."/>
            <person name="Gonzalez J."/>
            <person name="Henrissat B."/>
            <person name="Kuo A."/>
            <person name="Liang C."/>
            <person name="Lipzen A."/>
            <person name="Lutzoni F."/>
            <person name="Magnuson J."/>
            <person name="Mondo S."/>
            <person name="Nolan M."/>
            <person name="Ohm R."/>
            <person name="Pangilinan J."/>
            <person name="Park H.-J."/>
            <person name="Ramirez L."/>
            <person name="Alfaro M."/>
            <person name="Sun H."/>
            <person name="Tritt A."/>
            <person name="Yoshinaga Y."/>
            <person name="Zwiers L.-H."/>
            <person name="Turgeon B."/>
            <person name="Goodwin S."/>
            <person name="Spatafora J."/>
            <person name="Crous P."/>
            <person name="Grigoriev I."/>
        </authorList>
    </citation>
    <scope>NUCLEOTIDE SEQUENCE</scope>
    <source>
        <strain evidence="2">CBS 125425</strain>
    </source>
</reference>
<name>A0A9P4R1Q5_9PLEO</name>
<feature type="compositionally biased region" description="Low complexity" evidence="1">
    <location>
        <begin position="83"/>
        <end position="99"/>
    </location>
</feature>
<keyword evidence="3" id="KW-1185">Reference proteome</keyword>
<accession>A0A9P4R1Q5</accession>
<feature type="region of interest" description="Disordered" evidence="1">
    <location>
        <begin position="33"/>
        <end position="115"/>
    </location>
</feature>
<sequence length="157" mass="17345">MEMASTISDCYLITTFLEQIWPPTTTARAARVQTPQMLPPHNPKGPRDRNNPDRPSSTTQAMEAINKATPAGTLPCKLLARRSFLTNSGSTTSTSPSVSLDPRKGREKDQERTSDLSITACMMPHHAMLPMAGCEQMQYRHQSSRDNNQGQSTTVQL</sequence>
<organism evidence="2 3">
    <name type="scientific">Polyplosphaeria fusca</name>
    <dbReference type="NCBI Taxonomy" id="682080"/>
    <lineage>
        <taxon>Eukaryota</taxon>
        <taxon>Fungi</taxon>
        <taxon>Dikarya</taxon>
        <taxon>Ascomycota</taxon>
        <taxon>Pezizomycotina</taxon>
        <taxon>Dothideomycetes</taxon>
        <taxon>Pleosporomycetidae</taxon>
        <taxon>Pleosporales</taxon>
        <taxon>Tetraplosphaeriaceae</taxon>
        <taxon>Polyplosphaeria</taxon>
    </lineage>
</organism>
<gene>
    <name evidence="2" type="ORF">EJ04DRAFT_156983</name>
</gene>
<feature type="region of interest" description="Disordered" evidence="1">
    <location>
        <begin position="138"/>
        <end position="157"/>
    </location>
</feature>
<comment type="caution">
    <text evidence="2">The sequence shown here is derived from an EMBL/GenBank/DDBJ whole genome shotgun (WGS) entry which is preliminary data.</text>
</comment>